<feature type="compositionally biased region" description="Basic and acidic residues" evidence="1">
    <location>
        <begin position="44"/>
        <end position="63"/>
    </location>
</feature>
<comment type="caution">
    <text evidence="2">The sequence shown here is derived from an EMBL/GenBank/DDBJ whole genome shotgun (WGS) entry which is preliminary data.</text>
</comment>
<gene>
    <name evidence="2" type="ORF">OUZ56_010034</name>
</gene>
<reference evidence="2 3" key="1">
    <citation type="journal article" date="2023" name="Nucleic Acids Res.">
        <title>The hologenome of Daphnia magna reveals possible DNA methylation and microbiome-mediated evolution of the host genome.</title>
        <authorList>
            <person name="Chaturvedi A."/>
            <person name="Li X."/>
            <person name="Dhandapani V."/>
            <person name="Marshall H."/>
            <person name="Kissane S."/>
            <person name="Cuenca-Cambronero M."/>
            <person name="Asole G."/>
            <person name="Calvet F."/>
            <person name="Ruiz-Romero M."/>
            <person name="Marangio P."/>
            <person name="Guigo R."/>
            <person name="Rago D."/>
            <person name="Mirbahai L."/>
            <person name="Eastwood N."/>
            <person name="Colbourne J.K."/>
            <person name="Zhou J."/>
            <person name="Mallon E."/>
            <person name="Orsini L."/>
        </authorList>
    </citation>
    <scope>NUCLEOTIDE SEQUENCE [LARGE SCALE GENOMIC DNA]</scope>
    <source>
        <strain evidence="2">LRV0_1</strain>
    </source>
</reference>
<feature type="compositionally biased region" description="Basic residues" evidence="1">
    <location>
        <begin position="34"/>
        <end position="43"/>
    </location>
</feature>
<dbReference type="Proteomes" id="UP001234178">
    <property type="component" value="Unassembled WGS sequence"/>
</dbReference>
<name>A0ABR0AHP0_9CRUS</name>
<evidence type="ECO:0000256" key="1">
    <source>
        <dbReference type="SAM" id="MobiDB-lite"/>
    </source>
</evidence>
<accession>A0ABR0AHP0</accession>
<proteinExistence type="predicted"/>
<organism evidence="2 3">
    <name type="scientific">Daphnia magna</name>
    <dbReference type="NCBI Taxonomy" id="35525"/>
    <lineage>
        <taxon>Eukaryota</taxon>
        <taxon>Metazoa</taxon>
        <taxon>Ecdysozoa</taxon>
        <taxon>Arthropoda</taxon>
        <taxon>Crustacea</taxon>
        <taxon>Branchiopoda</taxon>
        <taxon>Diplostraca</taxon>
        <taxon>Cladocera</taxon>
        <taxon>Anomopoda</taxon>
        <taxon>Daphniidae</taxon>
        <taxon>Daphnia</taxon>
    </lineage>
</organism>
<dbReference type="EMBL" id="JAOYFB010000037">
    <property type="protein sequence ID" value="KAK4024611.1"/>
    <property type="molecule type" value="Genomic_DNA"/>
</dbReference>
<evidence type="ECO:0000313" key="3">
    <source>
        <dbReference type="Proteomes" id="UP001234178"/>
    </source>
</evidence>
<feature type="region of interest" description="Disordered" evidence="1">
    <location>
        <begin position="1"/>
        <end position="96"/>
    </location>
</feature>
<evidence type="ECO:0000313" key="2">
    <source>
        <dbReference type="EMBL" id="KAK4024611.1"/>
    </source>
</evidence>
<keyword evidence="3" id="KW-1185">Reference proteome</keyword>
<feature type="compositionally biased region" description="Low complexity" evidence="1">
    <location>
        <begin position="1"/>
        <end position="29"/>
    </location>
</feature>
<protein>
    <submittedName>
        <fullName evidence="2">Uncharacterized protein</fullName>
    </submittedName>
</protein>
<sequence>MVTSSSSSTSSSSGSYSLSSSTSSSSSSDYSRRGDRRRRHARNRDREYERVAGDGRDRIRANPDHLPGAMDQPLPVNAGEGPAGAQEQEEPQRLELGIQEIREFQRD</sequence>